<dbReference type="RefSeq" id="WP_345316813.1">
    <property type="nucleotide sequence ID" value="NZ_BAABLF010000012.1"/>
</dbReference>
<protein>
    <recommendedName>
        <fullName evidence="4">serine-type D-Ala-D-Ala carboxypeptidase</fullName>
        <ecNumber evidence="4">3.4.16.4</ecNumber>
    </recommendedName>
</protein>
<evidence type="ECO:0000256" key="11">
    <source>
        <dbReference type="ARBA" id="ARBA00023316"/>
    </source>
</evidence>
<dbReference type="InterPro" id="IPR018044">
    <property type="entry name" value="Peptidase_S11"/>
</dbReference>
<name>A0ABP9S6W7_9GAMM</name>
<comment type="catalytic activity">
    <reaction evidence="12">
        <text>Preferential cleavage: (Ac)2-L-Lys-D-Ala-|-D-Ala. Also transpeptidation of peptidyl-alanyl moieties that are N-acyl substituents of D-alanine.</text>
        <dbReference type="EC" id="3.4.16.4"/>
    </reaction>
</comment>
<evidence type="ECO:0000313" key="16">
    <source>
        <dbReference type="EMBL" id="GAA5191646.1"/>
    </source>
</evidence>
<keyword evidence="9" id="KW-0133">Cell shape</keyword>
<dbReference type="Gene3D" id="2.60.410.10">
    <property type="entry name" value="D-Ala-D-Ala carboxypeptidase, C-terminal domain"/>
    <property type="match status" value="1"/>
</dbReference>
<dbReference type="PRINTS" id="PR00725">
    <property type="entry name" value="DADACBPTASE1"/>
</dbReference>
<evidence type="ECO:0000256" key="4">
    <source>
        <dbReference type="ARBA" id="ARBA00012448"/>
    </source>
</evidence>
<dbReference type="Proteomes" id="UP001501600">
    <property type="component" value="Unassembled WGS sequence"/>
</dbReference>
<sequence length="388" mass="42929">MNLIKRTFATLTTVLACASASASPMVIPNAPTVAAGSYVLMDYNTGRILAENNANEQRAPASLTKLMTSYVLGQEVNSGNAALEDMVTVSEKAWAKNFPGSSVMWIEVGTQVKLEDLYRGMVIQSGNDACVAIAEHIAGTESAYTDLMNAWAAKLGMQSTHFANSHGLDASDQLTSAYDMALLGQAIVRDIPEHYHLYSEREFTYNNIRQHNRNGLLWDRSLNVDGLKTGYTSNAGYSLVSSATRGDMRLIAVVMGTKSPQAREAESKKLLNYGFRFFETVTPYKAGEEFVAEPLYYGNKPEVKLGVLEDTPVTIYRGQADQLKADFQLDQELKAPLYRGDRVGTLYFKLDGQDIATYPLTVLEDVEEGSWFSKLLDYLKLLFLSFFN</sequence>
<dbReference type="SUPFAM" id="SSF69189">
    <property type="entry name" value="Penicillin-binding protein associated domain"/>
    <property type="match status" value="1"/>
</dbReference>
<keyword evidence="7 14" id="KW-0732">Signal</keyword>
<evidence type="ECO:0000256" key="8">
    <source>
        <dbReference type="ARBA" id="ARBA00022801"/>
    </source>
</evidence>
<feature type="signal peptide" evidence="14">
    <location>
        <begin position="1"/>
        <end position="22"/>
    </location>
</feature>
<proteinExistence type="inferred from homology"/>
<dbReference type="EC" id="3.4.16.4" evidence="4"/>
<evidence type="ECO:0000256" key="9">
    <source>
        <dbReference type="ARBA" id="ARBA00022960"/>
    </source>
</evidence>
<comment type="function">
    <text evidence="1">Removes C-terminal D-alanyl residues from sugar-peptide cell wall precursors.</text>
</comment>
<evidence type="ECO:0000256" key="2">
    <source>
        <dbReference type="ARBA" id="ARBA00004752"/>
    </source>
</evidence>
<keyword evidence="17" id="KW-1185">Reference proteome</keyword>
<dbReference type="PANTHER" id="PTHR21581">
    <property type="entry name" value="D-ALANYL-D-ALANINE CARBOXYPEPTIDASE"/>
    <property type="match status" value="1"/>
</dbReference>
<dbReference type="InterPro" id="IPR012907">
    <property type="entry name" value="Peptidase_S11_C"/>
</dbReference>
<dbReference type="InterPro" id="IPR012338">
    <property type="entry name" value="Beta-lactam/transpept-like"/>
</dbReference>
<evidence type="ECO:0000256" key="10">
    <source>
        <dbReference type="ARBA" id="ARBA00022984"/>
    </source>
</evidence>
<comment type="similarity">
    <text evidence="3 13">Belongs to the peptidase S11 family.</text>
</comment>
<evidence type="ECO:0000256" key="6">
    <source>
        <dbReference type="ARBA" id="ARBA00022670"/>
    </source>
</evidence>
<reference evidence="17" key="1">
    <citation type="journal article" date="2019" name="Int. J. Syst. Evol. Microbiol.">
        <title>The Global Catalogue of Microorganisms (GCM) 10K type strain sequencing project: providing services to taxonomists for standard genome sequencing and annotation.</title>
        <authorList>
            <consortium name="The Broad Institute Genomics Platform"/>
            <consortium name="The Broad Institute Genome Sequencing Center for Infectious Disease"/>
            <person name="Wu L."/>
            <person name="Ma J."/>
        </authorList>
    </citation>
    <scope>NUCLEOTIDE SEQUENCE [LARGE SCALE GENOMIC DNA]</scope>
    <source>
        <strain evidence="17">JCM 18720</strain>
    </source>
</reference>
<keyword evidence="11" id="KW-0961">Cell wall biogenesis/degradation</keyword>
<dbReference type="Pfam" id="PF07943">
    <property type="entry name" value="PBP5_C"/>
    <property type="match status" value="1"/>
</dbReference>
<dbReference type="GO" id="GO:0016787">
    <property type="term" value="F:hydrolase activity"/>
    <property type="evidence" value="ECO:0007669"/>
    <property type="project" value="UniProtKB-KW"/>
</dbReference>
<comment type="pathway">
    <text evidence="2">Cell wall biogenesis; peptidoglycan biosynthesis.</text>
</comment>
<dbReference type="InterPro" id="IPR015956">
    <property type="entry name" value="Peniciliin-bd_prot_C_sf"/>
</dbReference>
<dbReference type="SUPFAM" id="SSF56601">
    <property type="entry name" value="beta-lactamase/transpeptidase-like"/>
    <property type="match status" value="1"/>
</dbReference>
<dbReference type="SMART" id="SM00936">
    <property type="entry name" value="PBP5_C"/>
    <property type="match status" value="1"/>
</dbReference>
<evidence type="ECO:0000259" key="15">
    <source>
        <dbReference type="SMART" id="SM00936"/>
    </source>
</evidence>
<evidence type="ECO:0000313" key="17">
    <source>
        <dbReference type="Proteomes" id="UP001501600"/>
    </source>
</evidence>
<dbReference type="Pfam" id="PF00768">
    <property type="entry name" value="Peptidase_S11"/>
    <property type="match status" value="1"/>
</dbReference>
<evidence type="ECO:0000256" key="5">
    <source>
        <dbReference type="ARBA" id="ARBA00022645"/>
    </source>
</evidence>
<accession>A0ABP9S6W7</accession>
<comment type="caution">
    <text evidence="16">The sequence shown here is derived from an EMBL/GenBank/DDBJ whole genome shotgun (WGS) entry which is preliminary data.</text>
</comment>
<dbReference type="EMBL" id="BAABLF010000012">
    <property type="protein sequence ID" value="GAA5191646.1"/>
    <property type="molecule type" value="Genomic_DNA"/>
</dbReference>
<dbReference type="InterPro" id="IPR001967">
    <property type="entry name" value="Peptidase_S11_N"/>
</dbReference>
<keyword evidence="5" id="KW-0121">Carboxypeptidase</keyword>
<evidence type="ECO:0000256" key="1">
    <source>
        <dbReference type="ARBA" id="ARBA00003217"/>
    </source>
</evidence>
<keyword evidence="8 16" id="KW-0378">Hydrolase</keyword>
<gene>
    <name evidence="16" type="ORF">GCM10025772_18930</name>
</gene>
<dbReference type="PROSITE" id="PS51257">
    <property type="entry name" value="PROKAR_LIPOPROTEIN"/>
    <property type="match status" value="1"/>
</dbReference>
<keyword evidence="10" id="KW-0573">Peptidoglycan synthesis</keyword>
<evidence type="ECO:0000256" key="13">
    <source>
        <dbReference type="RuleBase" id="RU004016"/>
    </source>
</evidence>
<feature type="chain" id="PRO_5046887632" description="serine-type D-Ala-D-Ala carboxypeptidase" evidence="14">
    <location>
        <begin position="23"/>
        <end position="388"/>
    </location>
</feature>
<evidence type="ECO:0000256" key="7">
    <source>
        <dbReference type="ARBA" id="ARBA00022729"/>
    </source>
</evidence>
<evidence type="ECO:0000256" key="14">
    <source>
        <dbReference type="SAM" id="SignalP"/>
    </source>
</evidence>
<evidence type="ECO:0000256" key="3">
    <source>
        <dbReference type="ARBA" id="ARBA00007164"/>
    </source>
</evidence>
<evidence type="ECO:0000256" key="12">
    <source>
        <dbReference type="ARBA" id="ARBA00034000"/>
    </source>
</evidence>
<dbReference type="PANTHER" id="PTHR21581:SF6">
    <property type="entry name" value="TRAFFICKING PROTEIN PARTICLE COMPLEX SUBUNIT 12"/>
    <property type="match status" value="1"/>
</dbReference>
<keyword evidence="6" id="KW-0645">Protease</keyword>
<feature type="domain" description="Peptidase S11 D-Ala-D-Ala carboxypeptidase A C-terminal" evidence="15">
    <location>
        <begin position="278"/>
        <end position="368"/>
    </location>
</feature>
<dbReference type="InterPro" id="IPR037167">
    <property type="entry name" value="Peptidase_S11_C_sf"/>
</dbReference>
<organism evidence="16 17">
    <name type="scientific">Ferrimonas gelatinilytica</name>
    <dbReference type="NCBI Taxonomy" id="1255257"/>
    <lineage>
        <taxon>Bacteria</taxon>
        <taxon>Pseudomonadati</taxon>
        <taxon>Pseudomonadota</taxon>
        <taxon>Gammaproteobacteria</taxon>
        <taxon>Alteromonadales</taxon>
        <taxon>Ferrimonadaceae</taxon>
        <taxon>Ferrimonas</taxon>
    </lineage>
</organism>
<dbReference type="Gene3D" id="3.40.710.10">
    <property type="entry name" value="DD-peptidase/beta-lactamase superfamily"/>
    <property type="match status" value="1"/>
</dbReference>